<evidence type="ECO:0000313" key="1">
    <source>
        <dbReference type="EMBL" id="MUG46404.1"/>
    </source>
</evidence>
<dbReference type="AlphaFoldDB" id="A0A7X2Z2J5"/>
<sequence length="95" mass="10069">MGWWVERFSPFGYVLLLAHPGCLETRCGELLLSSAPEVVRATGPLAALTGPLYDSAPALEWTAAFGGSLWGYVLCGAVPCGDSLGLVRGMWGVLR</sequence>
<evidence type="ECO:0000313" key="2">
    <source>
        <dbReference type="Proteomes" id="UP000447876"/>
    </source>
</evidence>
<accession>A0A7X2Z2J5</accession>
<comment type="caution">
    <text evidence="1">The sequence shown here is derived from an EMBL/GenBank/DDBJ whole genome shotgun (WGS) entry which is preliminary data.</text>
</comment>
<dbReference type="EMBL" id="WNZW01000006">
    <property type="protein sequence ID" value="MUG46404.1"/>
    <property type="molecule type" value="Genomic_DNA"/>
</dbReference>
<reference evidence="1 2" key="1">
    <citation type="submission" date="2019-11" db="EMBL/GenBank/DDBJ databases">
        <title>Draft genome sequences of five Paenibacillus species of dairy origin.</title>
        <authorList>
            <person name="Olajide A.M."/>
            <person name="Chen S."/>
            <person name="Lapointe G."/>
        </authorList>
    </citation>
    <scope>NUCLEOTIDE SEQUENCE [LARGE SCALE GENOMIC DNA]</scope>
    <source>
        <strain evidence="1 2">12CR55</strain>
    </source>
</reference>
<dbReference type="OrthoDB" id="9953554at2"/>
<dbReference type="Proteomes" id="UP000447876">
    <property type="component" value="Unassembled WGS sequence"/>
</dbReference>
<organism evidence="1 2">
    <name type="scientific">Paenibacillus woosongensis</name>
    <dbReference type="NCBI Taxonomy" id="307580"/>
    <lineage>
        <taxon>Bacteria</taxon>
        <taxon>Bacillati</taxon>
        <taxon>Bacillota</taxon>
        <taxon>Bacilli</taxon>
        <taxon>Bacillales</taxon>
        <taxon>Paenibacillaceae</taxon>
        <taxon>Paenibacillus</taxon>
    </lineage>
</organism>
<name>A0A7X2Z2J5_9BACL</name>
<gene>
    <name evidence="1" type="ORF">GNP95_15550</name>
</gene>
<protein>
    <submittedName>
        <fullName evidence="1">Uncharacterized protein</fullName>
    </submittedName>
</protein>
<proteinExistence type="predicted"/>